<dbReference type="Gene3D" id="1.10.10.10">
    <property type="entry name" value="Winged helix-like DNA-binding domain superfamily/Winged helix DNA-binding domain"/>
    <property type="match status" value="1"/>
</dbReference>
<comment type="similarity">
    <text evidence="1">Belongs to the sigma-70 factor family. ECF subfamily.</text>
</comment>
<dbReference type="SUPFAM" id="SSF88946">
    <property type="entry name" value="Sigma2 domain of RNA polymerase sigma factors"/>
    <property type="match status" value="1"/>
</dbReference>
<dbReference type="InterPro" id="IPR014327">
    <property type="entry name" value="RNA_pol_sigma70_bacteroid"/>
</dbReference>
<comment type="caution">
    <text evidence="7">The sequence shown here is derived from an EMBL/GenBank/DDBJ whole genome shotgun (WGS) entry which is preliminary data.</text>
</comment>
<gene>
    <name evidence="7" type="ORF">AAG747_15605</name>
</gene>
<keyword evidence="2" id="KW-0805">Transcription regulation</keyword>
<evidence type="ECO:0000313" key="8">
    <source>
        <dbReference type="Proteomes" id="UP001403385"/>
    </source>
</evidence>
<dbReference type="InterPro" id="IPR007627">
    <property type="entry name" value="RNA_pol_sigma70_r2"/>
</dbReference>
<dbReference type="GO" id="GO:0016987">
    <property type="term" value="F:sigma factor activity"/>
    <property type="evidence" value="ECO:0007669"/>
    <property type="project" value="UniProtKB-KW"/>
</dbReference>
<dbReference type="PANTHER" id="PTHR43133:SF46">
    <property type="entry name" value="RNA POLYMERASE SIGMA-70 FACTOR ECF SUBFAMILY"/>
    <property type="match status" value="1"/>
</dbReference>
<evidence type="ECO:0000256" key="1">
    <source>
        <dbReference type="ARBA" id="ARBA00010641"/>
    </source>
</evidence>
<dbReference type="Pfam" id="PF08281">
    <property type="entry name" value="Sigma70_r4_2"/>
    <property type="match status" value="1"/>
</dbReference>
<dbReference type="Proteomes" id="UP001403385">
    <property type="component" value="Unassembled WGS sequence"/>
</dbReference>
<dbReference type="InterPro" id="IPR039425">
    <property type="entry name" value="RNA_pol_sigma-70-like"/>
</dbReference>
<dbReference type="PANTHER" id="PTHR43133">
    <property type="entry name" value="RNA POLYMERASE ECF-TYPE SIGMA FACTO"/>
    <property type="match status" value="1"/>
</dbReference>
<dbReference type="SUPFAM" id="SSF88659">
    <property type="entry name" value="Sigma3 and sigma4 domains of RNA polymerase sigma factors"/>
    <property type="match status" value="1"/>
</dbReference>
<dbReference type="InterPro" id="IPR013249">
    <property type="entry name" value="RNA_pol_sigma70_r4_t2"/>
</dbReference>
<evidence type="ECO:0000259" key="6">
    <source>
        <dbReference type="Pfam" id="PF08281"/>
    </source>
</evidence>
<dbReference type="AlphaFoldDB" id="A0AAW9SAK5"/>
<dbReference type="EMBL" id="JBDKWZ010000008">
    <property type="protein sequence ID" value="MEN7549349.1"/>
    <property type="molecule type" value="Genomic_DNA"/>
</dbReference>
<evidence type="ECO:0000256" key="4">
    <source>
        <dbReference type="ARBA" id="ARBA00023163"/>
    </source>
</evidence>
<feature type="domain" description="RNA polymerase sigma factor 70 region 4 type 2" evidence="6">
    <location>
        <begin position="126"/>
        <end position="176"/>
    </location>
</feature>
<dbReference type="NCBIfam" id="TIGR02985">
    <property type="entry name" value="Sig70_bacteroi1"/>
    <property type="match status" value="1"/>
</dbReference>
<dbReference type="Gene3D" id="1.10.1740.10">
    <property type="match status" value="1"/>
</dbReference>
<proteinExistence type="inferred from homology"/>
<evidence type="ECO:0000256" key="2">
    <source>
        <dbReference type="ARBA" id="ARBA00023015"/>
    </source>
</evidence>
<reference evidence="7 8" key="1">
    <citation type="submission" date="2024-04" db="EMBL/GenBank/DDBJ databases">
        <title>Novel genus in family Flammeovirgaceae.</title>
        <authorList>
            <person name="Nguyen T.H."/>
            <person name="Vuong T.Q."/>
            <person name="Le H."/>
            <person name="Kim S.-G."/>
        </authorList>
    </citation>
    <scope>NUCLEOTIDE SEQUENCE [LARGE SCALE GENOMIC DNA]</scope>
    <source>
        <strain evidence="7 8">JCM 23209</strain>
    </source>
</reference>
<keyword evidence="8" id="KW-1185">Reference proteome</keyword>
<dbReference type="GO" id="GO:0003677">
    <property type="term" value="F:DNA binding"/>
    <property type="evidence" value="ECO:0007669"/>
    <property type="project" value="InterPro"/>
</dbReference>
<dbReference type="InterPro" id="IPR013324">
    <property type="entry name" value="RNA_pol_sigma_r3/r4-like"/>
</dbReference>
<evidence type="ECO:0000313" key="7">
    <source>
        <dbReference type="EMBL" id="MEN7549349.1"/>
    </source>
</evidence>
<dbReference type="RefSeq" id="WP_346822125.1">
    <property type="nucleotide sequence ID" value="NZ_JBDKWZ010000008.1"/>
</dbReference>
<dbReference type="GO" id="GO:0006352">
    <property type="term" value="P:DNA-templated transcription initiation"/>
    <property type="evidence" value="ECO:0007669"/>
    <property type="project" value="InterPro"/>
</dbReference>
<name>A0AAW9SAK5_9BACT</name>
<evidence type="ECO:0000259" key="5">
    <source>
        <dbReference type="Pfam" id="PF04542"/>
    </source>
</evidence>
<protein>
    <submittedName>
        <fullName evidence="7">RNA polymerase sigma-70 factor</fullName>
    </submittedName>
</protein>
<dbReference type="InterPro" id="IPR014284">
    <property type="entry name" value="RNA_pol_sigma-70_dom"/>
</dbReference>
<keyword evidence="3" id="KW-0731">Sigma factor</keyword>
<dbReference type="NCBIfam" id="TIGR02937">
    <property type="entry name" value="sigma70-ECF"/>
    <property type="match status" value="1"/>
</dbReference>
<dbReference type="InterPro" id="IPR036388">
    <property type="entry name" value="WH-like_DNA-bd_sf"/>
</dbReference>
<sequence>MRTPIQTKDDIRVIEELKAGNFKALEQLFEEYYPLLCRFGFRQHPNPPQVEELVADVFIALWERRAQLVIHSSIKAYLFKAVRNQIAQSLRRQQPHFITTEELTQDLLADSPTPEGHLLYKEFSQNVFQAIEALPASCQTIFKLHKLDQLTYREIAEIMEVSMKTVENQMGMALKILSQQVLKEGVVTDE</sequence>
<keyword evidence="4" id="KW-0804">Transcription</keyword>
<feature type="domain" description="RNA polymerase sigma-70 region 2" evidence="5">
    <location>
        <begin position="28"/>
        <end position="94"/>
    </location>
</feature>
<dbReference type="Pfam" id="PF04542">
    <property type="entry name" value="Sigma70_r2"/>
    <property type="match status" value="1"/>
</dbReference>
<organism evidence="7 8">
    <name type="scientific">Rapidithrix thailandica</name>
    <dbReference type="NCBI Taxonomy" id="413964"/>
    <lineage>
        <taxon>Bacteria</taxon>
        <taxon>Pseudomonadati</taxon>
        <taxon>Bacteroidota</taxon>
        <taxon>Cytophagia</taxon>
        <taxon>Cytophagales</taxon>
        <taxon>Flammeovirgaceae</taxon>
        <taxon>Rapidithrix</taxon>
    </lineage>
</organism>
<dbReference type="InterPro" id="IPR013325">
    <property type="entry name" value="RNA_pol_sigma_r2"/>
</dbReference>
<accession>A0AAW9SAK5</accession>
<evidence type="ECO:0000256" key="3">
    <source>
        <dbReference type="ARBA" id="ARBA00023082"/>
    </source>
</evidence>